<dbReference type="EMBL" id="JANBVN010000159">
    <property type="protein sequence ID" value="KAJ9137411.1"/>
    <property type="molecule type" value="Genomic_DNA"/>
</dbReference>
<protein>
    <submittedName>
        <fullName evidence="1">Uncharacterized protein</fullName>
    </submittedName>
</protein>
<reference evidence="1" key="1">
    <citation type="submission" date="2022-07" db="EMBL/GenBank/DDBJ databases">
        <title>Fungi with potential for degradation of polypropylene.</title>
        <authorList>
            <person name="Gostincar C."/>
        </authorList>
    </citation>
    <scope>NUCLEOTIDE SEQUENCE</scope>
    <source>
        <strain evidence="1">EXF-13287</strain>
    </source>
</reference>
<gene>
    <name evidence="1" type="ORF">NKR19_g8187</name>
</gene>
<dbReference type="AlphaFoldDB" id="A0AA38RNP8"/>
<comment type="caution">
    <text evidence="1">The sequence shown here is derived from an EMBL/GenBank/DDBJ whole genome shotgun (WGS) entry which is preliminary data.</text>
</comment>
<dbReference type="Proteomes" id="UP001174691">
    <property type="component" value="Unassembled WGS sequence"/>
</dbReference>
<evidence type="ECO:0000313" key="2">
    <source>
        <dbReference type="Proteomes" id="UP001174691"/>
    </source>
</evidence>
<proteinExistence type="predicted"/>
<evidence type="ECO:0000313" key="1">
    <source>
        <dbReference type="EMBL" id="KAJ9137411.1"/>
    </source>
</evidence>
<accession>A0AA38RNP8</accession>
<organism evidence="1 2">
    <name type="scientific">Coniochaeta hoffmannii</name>
    <dbReference type="NCBI Taxonomy" id="91930"/>
    <lineage>
        <taxon>Eukaryota</taxon>
        <taxon>Fungi</taxon>
        <taxon>Dikarya</taxon>
        <taxon>Ascomycota</taxon>
        <taxon>Pezizomycotina</taxon>
        <taxon>Sordariomycetes</taxon>
        <taxon>Sordariomycetidae</taxon>
        <taxon>Coniochaetales</taxon>
        <taxon>Coniochaetaceae</taxon>
        <taxon>Coniochaeta</taxon>
    </lineage>
</organism>
<keyword evidence="2" id="KW-1185">Reference proteome</keyword>
<name>A0AA38RNP8_9PEZI</name>
<sequence>MHLPKIAVAGLSVFGPGRTIPSGQVPEQATIQERSGSLERRILPEGCVPVLCHQPASPASRDSTAEIVPDVMEQGCIPKLLECTGPNWVTFENNPVLISWGTDPINHSPFHLHGPFSLDYDVSPDVAEDTDRPEGKATAVLDKKQGPVSIITVTQPPSTQTRTHYVVQHFNDKSAEAVEKRSDDDGTVYVWGTTRMTVKGKPTAAVAKREDDEEPVEVEIRTSILYPPIPEPTIDINYEPPARPMTKVLPAAAKRQTETVYGPTHYVIEATYVNDKKSNIIPTPVPEPSAKLGRPVILHATEQNIVIPSNAPRAINPHGGRFKPTPVANHPPTTMKQVVRRDQLFQNSTLDVSPPANDAPHDIAAPLICEEHLSITLGDVELLGSGLQGPVAYCRFDASGDARGDLFSPDGFLAIGVLGQYSCQTIGGTWEAPNLVGCVDLCSRCDATGGSTCRDQCPRVTEAEKNDKKKRNPELTPEYKYVVAGAKKDERGVDLGMWCPPKMMWLAERDICI</sequence>